<feature type="non-terminal residue" evidence="8">
    <location>
        <position position="1"/>
    </location>
</feature>
<evidence type="ECO:0000256" key="1">
    <source>
        <dbReference type="ARBA" id="ARBA00004141"/>
    </source>
</evidence>
<reference evidence="8" key="1">
    <citation type="journal article" date="2013" name="Environ. Microbiol.">
        <title>Microbiota from the distal guts of lean and obese adolescents exhibit partial functional redundancy besides clear differences in community structure.</title>
        <authorList>
            <person name="Ferrer M."/>
            <person name="Ruiz A."/>
            <person name="Lanza F."/>
            <person name="Haange S.B."/>
            <person name="Oberbach A."/>
            <person name="Till H."/>
            <person name="Bargiela R."/>
            <person name="Campoy C."/>
            <person name="Segura M.T."/>
            <person name="Richter M."/>
            <person name="von Bergen M."/>
            <person name="Seifert J."/>
            <person name="Suarez A."/>
        </authorList>
    </citation>
    <scope>NUCLEOTIDE SEQUENCE</scope>
</reference>
<protein>
    <submittedName>
        <fullName evidence="8">Teichoic acid glycosylation protein</fullName>
    </submittedName>
</protein>
<comment type="subcellular location">
    <subcellularLocation>
        <location evidence="1">Membrane</location>
        <topology evidence="1">Multi-pass membrane protein</topology>
    </subcellularLocation>
</comment>
<evidence type="ECO:0000256" key="4">
    <source>
        <dbReference type="ARBA" id="ARBA00022989"/>
    </source>
</evidence>
<dbReference type="AlphaFoldDB" id="K1U3A0"/>
<evidence type="ECO:0000313" key="8">
    <source>
        <dbReference type="EMBL" id="EKC65981.1"/>
    </source>
</evidence>
<dbReference type="PANTHER" id="PTHR38459">
    <property type="entry name" value="PROPHAGE BACTOPRENOL-LINKED GLUCOSE TRANSLOCASE HOMOLOG"/>
    <property type="match status" value="1"/>
</dbReference>
<evidence type="ECO:0000256" key="2">
    <source>
        <dbReference type="ARBA" id="ARBA00009399"/>
    </source>
</evidence>
<feature type="transmembrane region" description="Helical" evidence="6">
    <location>
        <begin position="44"/>
        <end position="65"/>
    </location>
</feature>
<dbReference type="GO" id="GO:0005886">
    <property type="term" value="C:plasma membrane"/>
    <property type="evidence" value="ECO:0007669"/>
    <property type="project" value="TreeGrafter"/>
</dbReference>
<dbReference type="PANTHER" id="PTHR38459:SF5">
    <property type="entry name" value="CELL WALL TEICHOIC ACID GLYCOSYLATION PROTEIN GTCA"/>
    <property type="match status" value="1"/>
</dbReference>
<accession>K1U3A0</accession>
<dbReference type="InterPro" id="IPR007267">
    <property type="entry name" value="GtrA_DPMS_TM"/>
</dbReference>
<gene>
    <name evidence="8" type="ORF">LEA_10040</name>
</gene>
<evidence type="ECO:0000256" key="5">
    <source>
        <dbReference type="ARBA" id="ARBA00023136"/>
    </source>
</evidence>
<dbReference type="GO" id="GO:0000271">
    <property type="term" value="P:polysaccharide biosynthetic process"/>
    <property type="evidence" value="ECO:0007669"/>
    <property type="project" value="InterPro"/>
</dbReference>
<dbReference type="EMBL" id="AJWY01006746">
    <property type="protein sequence ID" value="EKC65981.1"/>
    <property type="molecule type" value="Genomic_DNA"/>
</dbReference>
<proteinExistence type="inferred from homology"/>
<keyword evidence="5 6" id="KW-0472">Membrane</keyword>
<feature type="domain" description="GtrA/DPMS transmembrane" evidence="7">
    <location>
        <begin position="47"/>
        <end position="164"/>
    </location>
</feature>
<feature type="transmembrane region" description="Helical" evidence="6">
    <location>
        <begin position="145"/>
        <end position="164"/>
    </location>
</feature>
<sequence>GVPRKPITAEEFFMTTDNPDIFDRIMSLKIFKWANPFYTKYKEVLMYLLFGGLTTLVSVGVFALFESHFGLNEHISNVISWLTAVLFAFVTNRIWVFPTKTKGFAAFILQMAKFYGGRLFTLGVEELMLFVFVTKLQINAVLIKLIAQVVVVILNFVISKLFVFKKIKILNKAFCLKK</sequence>
<feature type="transmembrane region" description="Helical" evidence="6">
    <location>
        <begin position="77"/>
        <end position="95"/>
    </location>
</feature>
<comment type="caution">
    <text evidence="8">The sequence shown here is derived from an EMBL/GenBank/DDBJ whole genome shotgun (WGS) entry which is preliminary data.</text>
</comment>
<name>K1U3A0_9ZZZZ</name>
<evidence type="ECO:0000256" key="6">
    <source>
        <dbReference type="SAM" id="Phobius"/>
    </source>
</evidence>
<evidence type="ECO:0000256" key="3">
    <source>
        <dbReference type="ARBA" id="ARBA00022692"/>
    </source>
</evidence>
<keyword evidence="4 6" id="KW-1133">Transmembrane helix</keyword>
<dbReference type="Pfam" id="PF04138">
    <property type="entry name" value="GtrA_DPMS_TM"/>
    <property type="match status" value="1"/>
</dbReference>
<organism evidence="8">
    <name type="scientific">human gut metagenome</name>
    <dbReference type="NCBI Taxonomy" id="408170"/>
    <lineage>
        <taxon>unclassified sequences</taxon>
        <taxon>metagenomes</taxon>
        <taxon>organismal metagenomes</taxon>
    </lineage>
</organism>
<comment type="similarity">
    <text evidence="2">Belongs to the GtrA family.</text>
</comment>
<keyword evidence="3 6" id="KW-0812">Transmembrane</keyword>
<dbReference type="InterPro" id="IPR051401">
    <property type="entry name" value="GtrA_CellWall_Glycosyl"/>
</dbReference>
<evidence type="ECO:0000259" key="7">
    <source>
        <dbReference type="Pfam" id="PF04138"/>
    </source>
</evidence>